<feature type="transmembrane region" description="Helical" evidence="2">
    <location>
        <begin position="180"/>
        <end position="203"/>
    </location>
</feature>
<evidence type="ECO:0000256" key="1">
    <source>
        <dbReference type="SAM" id="MobiDB-lite"/>
    </source>
</evidence>
<sequence length="273" mass="28505">MLPMLLLLAGALRVEGQSLPQTTWASSRFIGYYVAPDSLEPLLAGTSWTTSGTIAGDCKVSGNCPLTTECVDGTAFLNNGATAVCAGGATCADMTIFATSPNILPSAHNIACRLAWSANTVYRNLAVTTSSSRIVTSSTSSPTPTASASTSSSTSTISSVSVSATPTSTSPAAPTSQSKAWIAGAVIGPIIGIVLIVGAIFWWRRKNKSNGDEMQGFEQGHGYSSDYTAAQQQPLMGKAELSNQYQVSELSGHHPPSELSTRPHFIELSTERH</sequence>
<feature type="region of interest" description="Disordered" evidence="1">
    <location>
        <begin position="248"/>
        <end position="273"/>
    </location>
</feature>
<dbReference type="AlphaFoldDB" id="A0A6A6AEF4"/>
<organism evidence="4 5">
    <name type="scientific">Dothidotthia symphoricarpi CBS 119687</name>
    <dbReference type="NCBI Taxonomy" id="1392245"/>
    <lineage>
        <taxon>Eukaryota</taxon>
        <taxon>Fungi</taxon>
        <taxon>Dikarya</taxon>
        <taxon>Ascomycota</taxon>
        <taxon>Pezizomycotina</taxon>
        <taxon>Dothideomycetes</taxon>
        <taxon>Pleosporomycetidae</taxon>
        <taxon>Pleosporales</taxon>
        <taxon>Dothidotthiaceae</taxon>
        <taxon>Dothidotthia</taxon>
    </lineage>
</organism>
<keyword evidence="5" id="KW-1185">Reference proteome</keyword>
<gene>
    <name evidence="4" type="ORF">P153DRAFT_385513</name>
</gene>
<keyword evidence="2" id="KW-0812">Transmembrane</keyword>
<evidence type="ECO:0000313" key="4">
    <source>
        <dbReference type="EMBL" id="KAF2129297.1"/>
    </source>
</evidence>
<reference evidence="4" key="1">
    <citation type="journal article" date="2020" name="Stud. Mycol.">
        <title>101 Dothideomycetes genomes: a test case for predicting lifestyles and emergence of pathogens.</title>
        <authorList>
            <person name="Haridas S."/>
            <person name="Albert R."/>
            <person name="Binder M."/>
            <person name="Bloem J."/>
            <person name="Labutti K."/>
            <person name="Salamov A."/>
            <person name="Andreopoulos B."/>
            <person name="Baker S."/>
            <person name="Barry K."/>
            <person name="Bills G."/>
            <person name="Bluhm B."/>
            <person name="Cannon C."/>
            <person name="Castanera R."/>
            <person name="Culley D."/>
            <person name="Daum C."/>
            <person name="Ezra D."/>
            <person name="Gonzalez J."/>
            <person name="Henrissat B."/>
            <person name="Kuo A."/>
            <person name="Liang C."/>
            <person name="Lipzen A."/>
            <person name="Lutzoni F."/>
            <person name="Magnuson J."/>
            <person name="Mondo S."/>
            <person name="Nolan M."/>
            <person name="Ohm R."/>
            <person name="Pangilinan J."/>
            <person name="Park H.-J."/>
            <person name="Ramirez L."/>
            <person name="Alfaro M."/>
            <person name="Sun H."/>
            <person name="Tritt A."/>
            <person name="Yoshinaga Y."/>
            <person name="Zwiers L.-H."/>
            <person name="Turgeon B."/>
            <person name="Goodwin S."/>
            <person name="Spatafora J."/>
            <person name="Crous P."/>
            <person name="Grigoriev I."/>
        </authorList>
    </citation>
    <scope>NUCLEOTIDE SEQUENCE</scope>
    <source>
        <strain evidence="4">CBS 119687</strain>
    </source>
</reference>
<feature type="region of interest" description="Disordered" evidence="1">
    <location>
        <begin position="133"/>
        <end position="153"/>
    </location>
</feature>
<feature type="chain" id="PRO_5025675722" description="Mid2 domain-containing protein" evidence="3">
    <location>
        <begin position="17"/>
        <end position="273"/>
    </location>
</feature>
<evidence type="ECO:0000256" key="3">
    <source>
        <dbReference type="SAM" id="SignalP"/>
    </source>
</evidence>
<dbReference type="EMBL" id="ML977506">
    <property type="protein sequence ID" value="KAF2129297.1"/>
    <property type="molecule type" value="Genomic_DNA"/>
</dbReference>
<dbReference type="OrthoDB" id="3557178at2759"/>
<keyword evidence="2" id="KW-0472">Membrane</keyword>
<evidence type="ECO:0008006" key="6">
    <source>
        <dbReference type="Google" id="ProtNLM"/>
    </source>
</evidence>
<evidence type="ECO:0000256" key="2">
    <source>
        <dbReference type="SAM" id="Phobius"/>
    </source>
</evidence>
<accession>A0A6A6AEF4</accession>
<dbReference type="RefSeq" id="XP_033523686.1">
    <property type="nucleotide sequence ID" value="XM_033670434.1"/>
</dbReference>
<dbReference type="Proteomes" id="UP000799771">
    <property type="component" value="Unassembled WGS sequence"/>
</dbReference>
<name>A0A6A6AEF4_9PLEO</name>
<keyword evidence="3" id="KW-0732">Signal</keyword>
<proteinExistence type="predicted"/>
<evidence type="ECO:0000313" key="5">
    <source>
        <dbReference type="Proteomes" id="UP000799771"/>
    </source>
</evidence>
<dbReference type="GeneID" id="54410866"/>
<feature type="signal peptide" evidence="3">
    <location>
        <begin position="1"/>
        <end position="16"/>
    </location>
</feature>
<protein>
    <recommendedName>
        <fullName evidence="6">Mid2 domain-containing protein</fullName>
    </recommendedName>
</protein>
<keyword evidence="2" id="KW-1133">Transmembrane helix</keyword>